<dbReference type="GO" id="GO:0046983">
    <property type="term" value="F:protein dimerization activity"/>
    <property type="evidence" value="ECO:0007669"/>
    <property type="project" value="InterPro"/>
</dbReference>
<keyword evidence="3" id="KW-1185">Reference proteome</keyword>
<evidence type="ECO:0000313" key="3">
    <source>
        <dbReference type="Proteomes" id="UP000053647"/>
    </source>
</evidence>
<dbReference type="EMBL" id="KN819608">
    <property type="protein sequence ID" value="KIJ08507.1"/>
    <property type="molecule type" value="Genomic_DNA"/>
</dbReference>
<dbReference type="Pfam" id="PF05699">
    <property type="entry name" value="Dimer_Tnp_hAT"/>
    <property type="match status" value="1"/>
</dbReference>
<evidence type="ECO:0000259" key="1">
    <source>
        <dbReference type="Pfam" id="PF05699"/>
    </source>
</evidence>
<sequence>KKSAPNPLSVYDDYSFSGQPPTPFILLARRILTVTANSASCERLFSTFRSTLTKLRNRLGTGTLQALAELKMHIRDQQIQKGTKEHLK</sequence>
<dbReference type="HOGENOM" id="CLU_170039_0_0_1"/>
<dbReference type="Proteomes" id="UP000053647">
    <property type="component" value="Unassembled WGS sequence"/>
</dbReference>
<protein>
    <recommendedName>
        <fullName evidence="1">HAT C-terminal dimerisation domain-containing protein</fullName>
    </recommendedName>
</protein>
<dbReference type="SUPFAM" id="SSF53098">
    <property type="entry name" value="Ribonuclease H-like"/>
    <property type="match status" value="1"/>
</dbReference>
<reference evidence="2 3" key="1">
    <citation type="submission" date="2014-06" db="EMBL/GenBank/DDBJ databases">
        <authorList>
            <consortium name="DOE Joint Genome Institute"/>
            <person name="Kuo A."/>
            <person name="Kohler A."/>
            <person name="Nagy L.G."/>
            <person name="Floudas D."/>
            <person name="Copeland A."/>
            <person name="Barry K.W."/>
            <person name="Cichocki N."/>
            <person name="Veneault-Fourrey C."/>
            <person name="LaButti K."/>
            <person name="Lindquist E.A."/>
            <person name="Lipzen A."/>
            <person name="Lundell T."/>
            <person name="Morin E."/>
            <person name="Murat C."/>
            <person name="Sun H."/>
            <person name="Tunlid A."/>
            <person name="Henrissat B."/>
            <person name="Grigoriev I.V."/>
            <person name="Hibbett D.S."/>
            <person name="Martin F."/>
            <person name="Nordberg H.P."/>
            <person name="Cantor M.N."/>
            <person name="Hua S.X."/>
        </authorList>
    </citation>
    <scope>NUCLEOTIDE SEQUENCE [LARGE SCALE GENOMIC DNA]</scope>
    <source>
        <strain evidence="2 3">ATCC 200175</strain>
    </source>
</reference>
<gene>
    <name evidence="2" type="ORF">PAXINDRAFT_88771</name>
</gene>
<dbReference type="OrthoDB" id="3270501at2759"/>
<reference evidence="3" key="2">
    <citation type="submission" date="2015-01" db="EMBL/GenBank/DDBJ databases">
        <title>Evolutionary Origins and Diversification of the Mycorrhizal Mutualists.</title>
        <authorList>
            <consortium name="DOE Joint Genome Institute"/>
            <consortium name="Mycorrhizal Genomics Consortium"/>
            <person name="Kohler A."/>
            <person name="Kuo A."/>
            <person name="Nagy L.G."/>
            <person name="Floudas D."/>
            <person name="Copeland A."/>
            <person name="Barry K.W."/>
            <person name="Cichocki N."/>
            <person name="Veneault-Fourrey C."/>
            <person name="LaButti K."/>
            <person name="Lindquist E.A."/>
            <person name="Lipzen A."/>
            <person name="Lundell T."/>
            <person name="Morin E."/>
            <person name="Murat C."/>
            <person name="Riley R."/>
            <person name="Ohm R."/>
            <person name="Sun H."/>
            <person name="Tunlid A."/>
            <person name="Henrissat B."/>
            <person name="Grigoriev I.V."/>
            <person name="Hibbett D.S."/>
            <person name="Martin F."/>
        </authorList>
    </citation>
    <scope>NUCLEOTIDE SEQUENCE [LARGE SCALE GENOMIC DNA]</scope>
    <source>
        <strain evidence="3">ATCC 200175</strain>
    </source>
</reference>
<proteinExistence type="predicted"/>
<feature type="non-terminal residue" evidence="2">
    <location>
        <position position="1"/>
    </location>
</feature>
<accession>A0A0C9TL58</accession>
<dbReference type="InterPro" id="IPR012337">
    <property type="entry name" value="RNaseH-like_sf"/>
</dbReference>
<dbReference type="AlphaFoldDB" id="A0A0C9TL58"/>
<dbReference type="InterPro" id="IPR008906">
    <property type="entry name" value="HATC_C_dom"/>
</dbReference>
<evidence type="ECO:0000313" key="2">
    <source>
        <dbReference type="EMBL" id="KIJ08507.1"/>
    </source>
</evidence>
<feature type="domain" description="HAT C-terminal dimerisation" evidence="1">
    <location>
        <begin position="27"/>
        <end position="68"/>
    </location>
</feature>
<organism evidence="2 3">
    <name type="scientific">Paxillus involutus ATCC 200175</name>
    <dbReference type="NCBI Taxonomy" id="664439"/>
    <lineage>
        <taxon>Eukaryota</taxon>
        <taxon>Fungi</taxon>
        <taxon>Dikarya</taxon>
        <taxon>Basidiomycota</taxon>
        <taxon>Agaricomycotina</taxon>
        <taxon>Agaricomycetes</taxon>
        <taxon>Agaricomycetidae</taxon>
        <taxon>Boletales</taxon>
        <taxon>Paxilineae</taxon>
        <taxon>Paxillaceae</taxon>
        <taxon>Paxillus</taxon>
    </lineage>
</organism>
<name>A0A0C9TL58_PAXIN</name>